<feature type="region of interest" description="Disordered" evidence="1">
    <location>
        <begin position="77"/>
        <end position="110"/>
    </location>
</feature>
<proteinExistence type="predicted"/>
<evidence type="ECO:0000256" key="1">
    <source>
        <dbReference type="SAM" id="MobiDB-lite"/>
    </source>
</evidence>
<protein>
    <submittedName>
        <fullName evidence="2">Uncharacterized protein</fullName>
    </submittedName>
</protein>
<dbReference type="Proteomes" id="UP001055156">
    <property type="component" value="Unassembled WGS sequence"/>
</dbReference>
<comment type="caution">
    <text evidence="2">The sequence shown here is derived from an EMBL/GenBank/DDBJ whole genome shotgun (WGS) entry which is preliminary data.</text>
</comment>
<reference evidence="2" key="1">
    <citation type="journal article" date="2021" name="Front. Microbiol.">
        <title>Comprehensive Comparative Genomics and Phenotyping of Methylobacterium Species.</title>
        <authorList>
            <person name="Alessa O."/>
            <person name="Ogura Y."/>
            <person name="Fujitani Y."/>
            <person name="Takami H."/>
            <person name="Hayashi T."/>
            <person name="Sahin N."/>
            <person name="Tani A."/>
        </authorList>
    </citation>
    <scope>NUCLEOTIDE SEQUENCE</scope>
    <source>
        <strain evidence="2">NBRC 15689</strain>
    </source>
</reference>
<reference evidence="2" key="2">
    <citation type="submission" date="2021-08" db="EMBL/GenBank/DDBJ databases">
        <authorList>
            <person name="Tani A."/>
            <person name="Ola A."/>
            <person name="Ogura Y."/>
            <person name="Katsura K."/>
            <person name="Hayashi T."/>
        </authorList>
    </citation>
    <scope>NUCLEOTIDE SEQUENCE</scope>
    <source>
        <strain evidence="2">NBRC 15689</strain>
    </source>
</reference>
<gene>
    <name evidence="2" type="ORF">LKMONMHP_4421</name>
</gene>
<dbReference type="EMBL" id="BPQV01000016">
    <property type="protein sequence ID" value="GJE29539.1"/>
    <property type="molecule type" value="Genomic_DNA"/>
</dbReference>
<evidence type="ECO:0000313" key="3">
    <source>
        <dbReference type="Proteomes" id="UP001055156"/>
    </source>
</evidence>
<evidence type="ECO:0000313" key="2">
    <source>
        <dbReference type="EMBL" id="GJE29539.1"/>
    </source>
</evidence>
<keyword evidence="3" id="KW-1185">Reference proteome</keyword>
<sequence>MPATVSNWLPLETAPRDRPVDLRLERWVDAGERLATSIARGASWIDRTSVRHPAPHWSRVPAGWRVTGWQPCSDPEARRLADNRRGGPSVAMRAGADLSRKGLRSVDIPS</sequence>
<organism evidence="2 3">
    <name type="scientific">Methylobacterium organophilum</name>
    <dbReference type="NCBI Taxonomy" id="410"/>
    <lineage>
        <taxon>Bacteria</taxon>
        <taxon>Pseudomonadati</taxon>
        <taxon>Pseudomonadota</taxon>
        <taxon>Alphaproteobacteria</taxon>
        <taxon>Hyphomicrobiales</taxon>
        <taxon>Methylobacteriaceae</taxon>
        <taxon>Methylobacterium</taxon>
    </lineage>
</organism>
<accession>A0ABQ4TFN1</accession>
<name>A0ABQ4TFN1_METOR</name>